<evidence type="ECO:0000259" key="2">
    <source>
        <dbReference type="PROSITE" id="PS50106"/>
    </source>
</evidence>
<sequence length="588" mass="64699">MVQLSSQNMSFANPSALPDEGAECGITSEAAACENARGRRRRRRRHRSRSRDRDVFEPHHASAVPRALALSAKPPAKDQPISTVMLRNIPCRYTQGSLMQEVDQLGFEGCYDFFYLPMDMRNKNSVGYAFINFRDSATADRFVEPGSAPEASMYCCSEPDKRDELQVSLDGREPAADEALGMPAAFRKAATFKVTLKYDKRTLGADFDTTDIHRGLMVKAILDDGLLPDWNRSDPERSVRPYDKIFEVNGQAGTVEELQDRIVLSGEELTLSVRRPEHREISLVREGNSLGVKLHYKKSSRGVVINEILPEGLLKNWNDAHPSLRIVPGDRILAIGGATSGAEDMTKMLSTDDKLDLTILHYGQAMQEHSFRRHTSEKQPKASPAHLQGLRNNVLHFANRGRRLDLHDALAHLDGEVETSAAEVGKKAIAEASRCFEAAKAKLEVAIAKVLADAGREGRGKPDDQAKAVTPLGWVEKALRDLAQEVDPQKHRRGGGFNAGWVAETFAKLVGGTPVTPRGTCRADALLQPAPAAWEHPQGKVGGWVDEAFVALMDDCKLKELPSRSLCEGVGALQRLKSLGGWAWVAFA</sequence>
<evidence type="ECO:0000256" key="1">
    <source>
        <dbReference type="SAM" id="MobiDB-lite"/>
    </source>
</evidence>
<dbReference type="SMART" id="SM00228">
    <property type="entry name" value="PDZ"/>
    <property type="match status" value="2"/>
</dbReference>
<dbReference type="AlphaFoldDB" id="A0A1Q9EVC0"/>
<feature type="domain" description="PDZ" evidence="2">
    <location>
        <begin position="193"/>
        <end position="277"/>
    </location>
</feature>
<dbReference type="InterPro" id="IPR007201">
    <property type="entry name" value="Mei2-like_Rrm_C"/>
</dbReference>
<evidence type="ECO:0000313" key="3">
    <source>
        <dbReference type="EMBL" id="OLQ11359.1"/>
    </source>
</evidence>
<feature type="region of interest" description="Disordered" evidence="1">
    <location>
        <begin position="34"/>
        <end position="58"/>
    </location>
</feature>
<evidence type="ECO:0000313" key="4">
    <source>
        <dbReference type="Proteomes" id="UP000186817"/>
    </source>
</evidence>
<dbReference type="InterPro" id="IPR036034">
    <property type="entry name" value="PDZ_sf"/>
</dbReference>
<dbReference type="SUPFAM" id="SSF54928">
    <property type="entry name" value="RNA-binding domain, RBD"/>
    <property type="match status" value="1"/>
</dbReference>
<gene>
    <name evidence="3" type="primary">ML5</name>
    <name evidence="3" type="ORF">AK812_SmicGene4841</name>
</gene>
<dbReference type="InterPro" id="IPR001478">
    <property type="entry name" value="PDZ"/>
</dbReference>
<organism evidence="3 4">
    <name type="scientific">Symbiodinium microadriaticum</name>
    <name type="common">Dinoflagellate</name>
    <name type="synonym">Zooxanthella microadriatica</name>
    <dbReference type="NCBI Taxonomy" id="2951"/>
    <lineage>
        <taxon>Eukaryota</taxon>
        <taxon>Sar</taxon>
        <taxon>Alveolata</taxon>
        <taxon>Dinophyceae</taxon>
        <taxon>Suessiales</taxon>
        <taxon>Symbiodiniaceae</taxon>
        <taxon>Symbiodinium</taxon>
    </lineage>
</organism>
<proteinExistence type="predicted"/>
<dbReference type="SUPFAM" id="SSF50156">
    <property type="entry name" value="PDZ domain-like"/>
    <property type="match status" value="1"/>
</dbReference>
<feature type="domain" description="PDZ" evidence="2">
    <location>
        <begin position="280"/>
        <end position="363"/>
    </location>
</feature>
<dbReference type="GO" id="GO:0003676">
    <property type="term" value="F:nucleic acid binding"/>
    <property type="evidence" value="ECO:0007669"/>
    <property type="project" value="InterPro"/>
</dbReference>
<dbReference type="Proteomes" id="UP000186817">
    <property type="component" value="Unassembled WGS sequence"/>
</dbReference>
<accession>A0A1Q9EVC0</accession>
<dbReference type="Gene3D" id="3.30.70.330">
    <property type="match status" value="1"/>
</dbReference>
<dbReference type="InterPro" id="IPR012677">
    <property type="entry name" value="Nucleotide-bd_a/b_plait_sf"/>
</dbReference>
<dbReference type="OrthoDB" id="417481at2759"/>
<feature type="compositionally biased region" description="Basic residues" evidence="1">
    <location>
        <begin position="38"/>
        <end position="50"/>
    </location>
</feature>
<dbReference type="EMBL" id="LSRX01000060">
    <property type="protein sequence ID" value="OLQ11359.1"/>
    <property type="molecule type" value="Genomic_DNA"/>
</dbReference>
<name>A0A1Q9EVC0_SYMMI</name>
<comment type="caution">
    <text evidence="3">The sequence shown here is derived from an EMBL/GenBank/DDBJ whole genome shotgun (WGS) entry which is preliminary data.</text>
</comment>
<dbReference type="Gene3D" id="2.30.42.10">
    <property type="match status" value="1"/>
</dbReference>
<protein>
    <submittedName>
        <fullName evidence="3">Protein MEI2-like 5</fullName>
    </submittedName>
</protein>
<dbReference type="Pfam" id="PF04059">
    <property type="entry name" value="RRM_2"/>
    <property type="match status" value="1"/>
</dbReference>
<reference evidence="3 4" key="1">
    <citation type="submission" date="2016-02" db="EMBL/GenBank/DDBJ databases">
        <title>Genome analysis of coral dinoflagellate symbionts highlights evolutionary adaptations to a symbiotic lifestyle.</title>
        <authorList>
            <person name="Aranda M."/>
            <person name="Li Y."/>
            <person name="Liew Y.J."/>
            <person name="Baumgarten S."/>
            <person name="Simakov O."/>
            <person name="Wilson M."/>
            <person name="Piel J."/>
            <person name="Ashoor H."/>
            <person name="Bougouffa S."/>
            <person name="Bajic V.B."/>
            <person name="Ryu T."/>
            <person name="Ravasi T."/>
            <person name="Bayer T."/>
            <person name="Micklem G."/>
            <person name="Kim H."/>
            <person name="Bhak J."/>
            <person name="Lajeunesse T.C."/>
            <person name="Voolstra C.R."/>
        </authorList>
    </citation>
    <scope>NUCLEOTIDE SEQUENCE [LARGE SCALE GENOMIC DNA]</scope>
    <source>
        <strain evidence="3 4">CCMP2467</strain>
    </source>
</reference>
<keyword evidence="4" id="KW-1185">Reference proteome</keyword>
<dbReference type="InterPro" id="IPR035979">
    <property type="entry name" value="RBD_domain_sf"/>
</dbReference>
<dbReference type="PROSITE" id="PS50106">
    <property type="entry name" value="PDZ"/>
    <property type="match status" value="2"/>
</dbReference>